<organism evidence="1 2">
    <name type="scientific">Scyliorhinus torazame</name>
    <name type="common">Cloudy catshark</name>
    <name type="synonym">Catulus torazame</name>
    <dbReference type="NCBI Taxonomy" id="75743"/>
    <lineage>
        <taxon>Eukaryota</taxon>
        <taxon>Metazoa</taxon>
        <taxon>Chordata</taxon>
        <taxon>Craniata</taxon>
        <taxon>Vertebrata</taxon>
        <taxon>Chondrichthyes</taxon>
        <taxon>Elasmobranchii</taxon>
        <taxon>Galeomorphii</taxon>
        <taxon>Galeoidea</taxon>
        <taxon>Carcharhiniformes</taxon>
        <taxon>Scyliorhinidae</taxon>
        <taxon>Scyliorhinus</taxon>
    </lineage>
</organism>
<gene>
    <name evidence="1" type="ORF">scyTo_0018285</name>
</gene>
<dbReference type="EMBL" id="BFAA01012579">
    <property type="protein sequence ID" value="GCB75959.1"/>
    <property type="molecule type" value="Genomic_DNA"/>
</dbReference>
<evidence type="ECO:0000313" key="1">
    <source>
        <dbReference type="EMBL" id="GCB75959.1"/>
    </source>
</evidence>
<name>A0A401PS47_SCYTO</name>
<comment type="caution">
    <text evidence="1">The sequence shown here is derived from an EMBL/GenBank/DDBJ whole genome shotgun (WGS) entry which is preliminary data.</text>
</comment>
<dbReference type="Proteomes" id="UP000288216">
    <property type="component" value="Unassembled WGS sequence"/>
</dbReference>
<accession>A0A401PS47</accession>
<proteinExistence type="predicted"/>
<protein>
    <submittedName>
        <fullName evidence="1">Uncharacterized protein</fullName>
    </submittedName>
</protein>
<dbReference type="AlphaFoldDB" id="A0A401PS47"/>
<feature type="non-terminal residue" evidence="1">
    <location>
        <position position="1"/>
    </location>
</feature>
<keyword evidence="2" id="KW-1185">Reference proteome</keyword>
<sequence length="71" mass="8501">TDLPHFTNREVNLFLLLYISRRFELKSRWRKISRPSCRITRRRLSMPGFPTKTKPETASKTTWTSIVVIKH</sequence>
<evidence type="ECO:0000313" key="2">
    <source>
        <dbReference type="Proteomes" id="UP000288216"/>
    </source>
</evidence>
<reference evidence="1 2" key="1">
    <citation type="journal article" date="2018" name="Nat. Ecol. Evol.">
        <title>Shark genomes provide insights into elasmobranch evolution and the origin of vertebrates.</title>
        <authorList>
            <person name="Hara Y"/>
            <person name="Yamaguchi K"/>
            <person name="Onimaru K"/>
            <person name="Kadota M"/>
            <person name="Koyanagi M"/>
            <person name="Keeley SD"/>
            <person name="Tatsumi K"/>
            <person name="Tanaka K"/>
            <person name="Motone F"/>
            <person name="Kageyama Y"/>
            <person name="Nozu R"/>
            <person name="Adachi N"/>
            <person name="Nishimura O"/>
            <person name="Nakagawa R"/>
            <person name="Tanegashima C"/>
            <person name="Kiyatake I"/>
            <person name="Matsumoto R"/>
            <person name="Murakumo K"/>
            <person name="Nishida K"/>
            <person name="Terakita A"/>
            <person name="Kuratani S"/>
            <person name="Sato K"/>
            <person name="Hyodo S Kuraku.S."/>
        </authorList>
    </citation>
    <scope>NUCLEOTIDE SEQUENCE [LARGE SCALE GENOMIC DNA]</scope>
</reference>